<keyword evidence="3" id="KW-0804">Transcription</keyword>
<dbReference type="Pfam" id="PF00072">
    <property type="entry name" value="Response_reg"/>
    <property type="match status" value="1"/>
</dbReference>
<proteinExistence type="predicted"/>
<dbReference type="eggNOG" id="COG2197">
    <property type="taxonomic scope" value="Bacteria"/>
</dbReference>
<dbReference type="InterPro" id="IPR001789">
    <property type="entry name" value="Sig_transdc_resp-reg_receiver"/>
</dbReference>
<protein>
    <submittedName>
        <fullName evidence="6">Putative two-component response regulator</fullName>
    </submittedName>
</protein>
<name>H5UUJ9_9MICO</name>
<evidence type="ECO:0000256" key="1">
    <source>
        <dbReference type="ARBA" id="ARBA00023015"/>
    </source>
</evidence>
<evidence type="ECO:0000256" key="4">
    <source>
        <dbReference type="PROSITE-ProRule" id="PRU00169"/>
    </source>
</evidence>
<dbReference type="PROSITE" id="PS50110">
    <property type="entry name" value="RESPONSE_REGULATORY"/>
    <property type="match status" value="1"/>
</dbReference>
<sequence>MAQVGGGAEAGERVTDGDIDLAVLDVSIPRMTGRQTAREITRRGLPTELLMFSMHDNEQYLFEALENGASGHVHKSVAVRNLVEACRSALRDEPFLYAARPAGPRSPISPTRSRTVAVITAPIGRGWMPLRASPATCPRRVGADTHTVPADIHHAPATPLGYAPVRCGCRHRYR</sequence>
<dbReference type="GO" id="GO:0003677">
    <property type="term" value="F:DNA binding"/>
    <property type="evidence" value="ECO:0007669"/>
    <property type="project" value="UniProtKB-KW"/>
</dbReference>
<accession>H5UUJ9</accession>
<dbReference type="InterPro" id="IPR011006">
    <property type="entry name" value="CheY-like_superfamily"/>
</dbReference>
<dbReference type="PANTHER" id="PTHR43214:SF24">
    <property type="entry name" value="TRANSCRIPTIONAL REGULATORY PROTEIN NARL-RELATED"/>
    <property type="match status" value="1"/>
</dbReference>
<dbReference type="EMBL" id="BAFE01000089">
    <property type="protein sequence ID" value="GAB49407.1"/>
    <property type="molecule type" value="Genomic_DNA"/>
</dbReference>
<dbReference type="STRING" id="1089455.MOPEL_130_00140"/>
<dbReference type="CDD" id="cd17535">
    <property type="entry name" value="REC_NarL-like"/>
    <property type="match status" value="1"/>
</dbReference>
<dbReference type="Gene3D" id="3.40.50.2300">
    <property type="match status" value="1"/>
</dbReference>
<evidence type="ECO:0000313" key="6">
    <source>
        <dbReference type="EMBL" id="GAB49407.1"/>
    </source>
</evidence>
<dbReference type="AlphaFoldDB" id="H5UUJ9"/>
<gene>
    <name evidence="6" type="ORF">MOPEL_130_00140</name>
</gene>
<evidence type="ECO:0000256" key="2">
    <source>
        <dbReference type="ARBA" id="ARBA00023125"/>
    </source>
</evidence>
<dbReference type="InterPro" id="IPR058245">
    <property type="entry name" value="NreC/VraR/RcsB-like_REC"/>
</dbReference>
<evidence type="ECO:0000259" key="5">
    <source>
        <dbReference type="PROSITE" id="PS50110"/>
    </source>
</evidence>
<comment type="caution">
    <text evidence="6">The sequence shown here is derived from an EMBL/GenBank/DDBJ whole genome shotgun (WGS) entry which is preliminary data.</text>
</comment>
<organism evidence="6 7">
    <name type="scientific">Mobilicoccus pelagius NBRC 104925</name>
    <dbReference type="NCBI Taxonomy" id="1089455"/>
    <lineage>
        <taxon>Bacteria</taxon>
        <taxon>Bacillati</taxon>
        <taxon>Actinomycetota</taxon>
        <taxon>Actinomycetes</taxon>
        <taxon>Micrococcales</taxon>
        <taxon>Dermatophilaceae</taxon>
        <taxon>Mobilicoccus</taxon>
    </lineage>
</organism>
<feature type="modified residue" description="4-aspartylphosphate" evidence="4">
    <location>
        <position position="25"/>
    </location>
</feature>
<keyword evidence="1" id="KW-0805">Transcription regulation</keyword>
<dbReference type="InterPro" id="IPR039420">
    <property type="entry name" value="WalR-like"/>
</dbReference>
<dbReference type="Proteomes" id="UP000004367">
    <property type="component" value="Unassembled WGS sequence"/>
</dbReference>
<dbReference type="PANTHER" id="PTHR43214">
    <property type="entry name" value="TWO-COMPONENT RESPONSE REGULATOR"/>
    <property type="match status" value="1"/>
</dbReference>
<feature type="domain" description="Response regulatory" evidence="5">
    <location>
        <begin position="1"/>
        <end position="90"/>
    </location>
</feature>
<evidence type="ECO:0000256" key="3">
    <source>
        <dbReference type="ARBA" id="ARBA00023163"/>
    </source>
</evidence>
<reference evidence="6 7" key="1">
    <citation type="submission" date="2012-02" db="EMBL/GenBank/DDBJ databases">
        <title>Whole genome shotgun sequence of Mobilicoccus pelagius NBRC 104925.</title>
        <authorList>
            <person name="Yoshida Y."/>
            <person name="Hosoyama A."/>
            <person name="Tsuchikane K."/>
            <person name="Katsumata H."/>
            <person name="Yamazaki S."/>
            <person name="Fujita N."/>
        </authorList>
    </citation>
    <scope>NUCLEOTIDE SEQUENCE [LARGE SCALE GENOMIC DNA]</scope>
    <source>
        <strain evidence="6 7">NBRC 104925</strain>
    </source>
</reference>
<keyword evidence="4" id="KW-0597">Phosphoprotein</keyword>
<evidence type="ECO:0000313" key="7">
    <source>
        <dbReference type="Proteomes" id="UP000004367"/>
    </source>
</evidence>
<dbReference type="GO" id="GO:0000160">
    <property type="term" value="P:phosphorelay signal transduction system"/>
    <property type="evidence" value="ECO:0007669"/>
    <property type="project" value="InterPro"/>
</dbReference>
<dbReference type="SUPFAM" id="SSF52172">
    <property type="entry name" value="CheY-like"/>
    <property type="match status" value="1"/>
</dbReference>
<keyword evidence="2" id="KW-0238">DNA-binding</keyword>
<keyword evidence="7" id="KW-1185">Reference proteome</keyword>